<evidence type="ECO:0000313" key="1">
    <source>
        <dbReference type="EMBL" id="PVD26367.1"/>
    </source>
</evidence>
<keyword evidence="2" id="KW-1185">Reference proteome</keyword>
<dbReference type="Proteomes" id="UP000245119">
    <property type="component" value="Linkage Group LG8"/>
</dbReference>
<gene>
    <name evidence="1" type="ORF">C0Q70_14041</name>
</gene>
<dbReference type="EMBL" id="PZQS01000008">
    <property type="protein sequence ID" value="PVD26367.1"/>
    <property type="molecule type" value="Genomic_DNA"/>
</dbReference>
<protein>
    <submittedName>
        <fullName evidence="1">Uncharacterized protein</fullName>
    </submittedName>
</protein>
<name>A0A2T7NYW3_POMCA</name>
<proteinExistence type="predicted"/>
<comment type="caution">
    <text evidence="1">The sequence shown here is derived from an EMBL/GenBank/DDBJ whole genome shotgun (WGS) entry which is preliminary data.</text>
</comment>
<evidence type="ECO:0000313" key="2">
    <source>
        <dbReference type="Proteomes" id="UP000245119"/>
    </source>
</evidence>
<accession>A0A2T7NYW3</accession>
<sequence>MDSVLLTWEEIIGGLGDTHMGYRRQQIFPPFRRLHEIEARFHGHTSGSLRDRLISRHRLLAGFNGRHPSLGSR</sequence>
<organism evidence="1 2">
    <name type="scientific">Pomacea canaliculata</name>
    <name type="common">Golden apple snail</name>
    <dbReference type="NCBI Taxonomy" id="400727"/>
    <lineage>
        <taxon>Eukaryota</taxon>
        <taxon>Metazoa</taxon>
        <taxon>Spiralia</taxon>
        <taxon>Lophotrochozoa</taxon>
        <taxon>Mollusca</taxon>
        <taxon>Gastropoda</taxon>
        <taxon>Caenogastropoda</taxon>
        <taxon>Architaenioglossa</taxon>
        <taxon>Ampullarioidea</taxon>
        <taxon>Ampullariidae</taxon>
        <taxon>Pomacea</taxon>
    </lineage>
</organism>
<reference evidence="1 2" key="1">
    <citation type="submission" date="2018-04" db="EMBL/GenBank/DDBJ databases">
        <title>The genome of golden apple snail Pomacea canaliculata provides insight into stress tolerance and invasive adaptation.</title>
        <authorList>
            <person name="Liu C."/>
            <person name="Liu B."/>
            <person name="Ren Y."/>
            <person name="Zhang Y."/>
            <person name="Wang H."/>
            <person name="Li S."/>
            <person name="Jiang F."/>
            <person name="Yin L."/>
            <person name="Zhang G."/>
            <person name="Qian W."/>
            <person name="Fan W."/>
        </authorList>
    </citation>
    <scope>NUCLEOTIDE SEQUENCE [LARGE SCALE GENOMIC DNA]</scope>
    <source>
        <strain evidence="1">SZHN2017</strain>
        <tissue evidence="1">Muscle</tissue>
    </source>
</reference>
<dbReference type="AlphaFoldDB" id="A0A2T7NYW3"/>